<gene>
    <name evidence="5" type="primary">WSCD1</name>
</gene>
<sequence>MAKAFFRLQKFLRRTQFLLFFLTAAYLMAGSLLLLQRSRLVIQQGSRGTSANQPLPVSDVMIGVGIGVDTRTMQNPRPSPRLLVGMDALQESALDQRHSPRWLMSRNSELRQLRRRWFHRFINEQEPAQMKGSKVMEHTAGNKGTYIGCFSDDSRERTLKGAVFYDLRKMTVSHCQEACAERAYTYAGLEYGAECYCGNKLPTTASKPEECNSECKGEKGSVCGGVNRLSVYRVEDLRAGAKRRRNVIYRGCFRAPENLTDTFPASLIQPNLTVEMCSEFCSKKEFPLAVIRGTECYCGYPTRHFTLHDGAEGPRCHRLHNTSGHCLVYQTPVQGFKGEKDHWRSRRTICVKTHESGKTEIEMFDSAILLIRNPYKSLMAEFNRKYAGHLGYATDRNWKSKEWPDFVNSYASWWASHVLDWLKYGKRLLVIHYEDLKQSLIPKLKEMVEFLNMTVTEDRLLCVENNRDGNFKRSGAKQKDFEPFTQEMKDLINRYILTVDEALRKRNFTGLPREYVPR</sequence>
<dbReference type="GeneID" id="106500211"/>
<proteinExistence type="inferred from homology"/>
<dbReference type="InterPro" id="IPR000863">
    <property type="entry name" value="Sulfotransferase_dom"/>
</dbReference>
<evidence type="ECO:0000256" key="1">
    <source>
        <dbReference type="ARBA" id="ARBA00010236"/>
    </source>
</evidence>
<dbReference type="Gene3D" id="3.40.50.300">
    <property type="entry name" value="P-loop containing nucleotide triphosphate hydrolases"/>
    <property type="match status" value="1"/>
</dbReference>
<dbReference type="InterPro" id="IPR027417">
    <property type="entry name" value="P-loop_NTPase"/>
</dbReference>
<feature type="domain" description="WSC" evidence="3">
    <location>
        <begin position="246"/>
        <end position="338"/>
    </location>
</feature>
<reference evidence="5" key="1">
    <citation type="submission" date="2025-08" db="UniProtKB">
        <authorList>
            <consortium name="RefSeq"/>
        </authorList>
    </citation>
    <scope>IDENTIFICATION</scope>
    <source>
        <tissue evidence="5">Blood</tissue>
    </source>
</reference>
<dbReference type="SMART" id="SM00321">
    <property type="entry name" value="WSC"/>
    <property type="match status" value="2"/>
</dbReference>
<organism evidence="4 5">
    <name type="scientific">Apteryx mantelli</name>
    <name type="common">North Island brown kiwi</name>
    <dbReference type="NCBI Taxonomy" id="2696672"/>
    <lineage>
        <taxon>Eukaryota</taxon>
        <taxon>Metazoa</taxon>
        <taxon>Chordata</taxon>
        <taxon>Craniata</taxon>
        <taxon>Vertebrata</taxon>
        <taxon>Euteleostomi</taxon>
        <taxon>Archelosauria</taxon>
        <taxon>Archosauria</taxon>
        <taxon>Dinosauria</taxon>
        <taxon>Saurischia</taxon>
        <taxon>Theropoda</taxon>
        <taxon>Coelurosauria</taxon>
        <taxon>Aves</taxon>
        <taxon>Palaeognathae</taxon>
        <taxon>Apterygiformes</taxon>
        <taxon>Apterygidae</taxon>
        <taxon>Apteryx</taxon>
    </lineage>
</organism>
<keyword evidence="4" id="KW-1185">Reference proteome</keyword>
<evidence type="ECO:0000259" key="3">
    <source>
        <dbReference type="PROSITE" id="PS51212"/>
    </source>
</evidence>
<feature type="domain" description="WSC" evidence="3">
    <location>
        <begin position="143"/>
        <end position="235"/>
    </location>
</feature>
<evidence type="ECO:0000313" key="4">
    <source>
        <dbReference type="Proteomes" id="UP001652627"/>
    </source>
</evidence>
<dbReference type="RefSeq" id="XP_067165657.1">
    <property type="nucleotide sequence ID" value="XM_067309556.1"/>
</dbReference>
<accession>A0ABM4FL33</accession>
<dbReference type="InterPro" id="IPR051589">
    <property type="entry name" value="Sialate-O-sulfotransferase"/>
</dbReference>
<evidence type="ECO:0000256" key="2">
    <source>
        <dbReference type="ARBA" id="ARBA00022737"/>
    </source>
</evidence>
<dbReference type="Pfam" id="PF01822">
    <property type="entry name" value="WSC"/>
    <property type="match status" value="2"/>
</dbReference>
<dbReference type="PANTHER" id="PTHR45964:SF8">
    <property type="entry name" value="SIALATE:O-SULFOTRANSFERASE 1"/>
    <property type="match status" value="1"/>
</dbReference>
<protein>
    <submittedName>
        <fullName evidence="5">Sialate:O-sulfotransferase 1 isoform X2</fullName>
    </submittedName>
</protein>
<dbReference type="InterPro" id="IPR002889">
    <property type="entry name" value="WSC_carb-bd"/>
</dbReference>
<dbReference type="Pfam" id="PF00685">
    <property type="entry name" value="Sulfotransfer_1"/>
    <property type="match status" value="1"/>
</dbReference>
<dbReference type="PROSITE" id="PS51212">
    <property type="entry name" value="WSC"/>
    <property type="match status" value="2"/>
</dbReference>
<evidence type="ECO:0000313" key="5">
    <source>
        <dbReference type="RefSeq" id="XP_067165657.1"/>
    </source>
</evidence>
<dbReference type="Proteomes" id="UP001652627">
    <property type="component" value="Chromosome 22"/>
</dbReference>
<dbReference type="PANTHER" id="PTHR45964">
    <property type="entry name" value="WSCD FAMILY MEMBER CG9164"/>
    <property type="match status" value="1"/>
</dbReference>
<keyword evidence="2" id="KW-0677">Repeat</keyword>
<comment type="similarity">
    <text evidence="1">Belongs to the WSCD family.</text>
</comment>
<name>A0ABM4FL33_9AVES</name>
<dbReference type="SUPFAM" id="SSF52540">
    <property type="entry name" value="P-loop containing nucleoside triphosphate hydrolases"/>
    <property type="match status" value="1"/>
</dbReference>